<dbReference type="GO" id="GO:0016491">
    <property type="term" value="F:oxidoreductase activity"/>
    <property type="evidence" value="ECO:0007669"/>
    <property type="project" value="InterPro"/>
</dbReference>
<dbReference type="InterPro" id="IPR050553">
    <property type="entry name" value="Thioredoxin_ResA/DsbE_sf"/>
</dbReference>
<sequence>MGKSKDFDLKKWFKKHWSNLLFAIFLILMLIPATRTPIQVTVNRVFSFSPSIISEDKQEILNTFEWQLIDLEGNEINLSNSKNEVILINVWATWCPPCIAEMPSLQELYNDYKDQVDFYFIANDKPEAVKKFLAKHKYNFPVFMQASNAPNQLQSNSLPTTFLIDQQGNILVDKTGAANWNSSSFRAKLDDLLNR</sequence>
<gene>
    <name evidence="2" type="ORF">G7034_02595</name>
</gene>
<accession>A0A967DXW0</accession>
<comment type="caution">
    <text evidence="2">The sequence shown here is derived from an EMBL/GenBank/DDBJ whole genome shotgun (WGS) entry which is preliminary data.</text>
</comment>
<keyword evidence="3" id="KW-1185">Reference proteome</keyword>
<dbReference type="RefSeq" id="WP_166399404.1">
    <property type="nucleotide sequence ID" value="NZ_JAANAS010000032.1"/>
</dbReference>
<dbReference type="PANTHER" id="PTHR42852">
    <property type="entry name" value="THIOL:DISULFIDE INTERCHANGE PROTEIN DSBE"/>
    <property type="match status" value="1"/>
</dbReference>
<evidence type="ECO:0000313" key="3">
    <source>
        <dbReference type="Proteomes" id="UP000643701"/>
    </source>
</evidence>
<dbReference type="Pfam" id="PF00578">
    <property type="entry name" value="AhpC-TSA"/>
    <property type="match status" value="1"/>
</dbReference>
<name>A0A967DXW0_9FLAO</name>
<dbReference type="InterPro" id="IPR000866">
    <property type="entry name" value="AhpC/TSA"/>
</dbReference>
<dbReference type="EMBL" id="JAANAS010000032">
    <property type="protein sequence ID" value="NGZ89135.1"/>
    <property type="molecule type" value="Genomic_DNA"/>
</dbReference>
<dbReference type="SUPFAM" id="SSF52833">
    <property type="entry name" value="Thioredoxin-like"/>
    <property type="match status" value="1"/>
</dbReference>
<dbReference type="AlphaFoldDB" id="A0A967DXW0"/>
<feature type="domain" description="Thioredoxin" evidence="1">
    <location>
        <begin position="57"/>
        <end position="194"/>
    </location>
</feature>
<dbReference type="PANTHER" id="PTHR42852:SF13">
    <property type="entry name" value="PROTEIN DIPZ"/>
    <property type="match status" value="1"/>
</dbReference>
<dbReference type="GO" id="GO:0016209">
    <property type="term" value="F:antioxidant activity"/>
    <property type="evidence" value="ECO:0007669"/>
    <property type="project" value="InterPro"/>
</dbReference>
<dbReference type="CDD" id="cd02966">
    <property type="entry name" value="TlpA_like_family"/>
    <property type="match status" value="1"/>
</dbReference>
<dbReference type="Gene3D" id="3.40.30.10">
    <property type="entry name" value="Glutaredoxin"/>
    <property type="match status" value="1"/>
</dbReference>
<evidence type="ECO:0000313" key="2">
    <source>
        <dbReference type="EMBL" id="NGZ89135.1"/>
    </source>
</evidence>
<organism evidence="2 3">
    <name type="scientific">Psychroflexus maritimus</name>
    <dbReference type="NCBI Taxonomy" id="2714865"/>
    <lineage>
        <taxon>Bacteria</taxon>
        <taxon>Pseudomonadati</taxon>
        <taxon>Bacteroidota</taxon>
        <taxon>Flavobacteriia</taxon>
        <taxon>Flavobacteriales</taxon>
        <taxon>Flavobacteriaceae</taxon>
        <taxon>Psychroflexus</taxon>
    </lineage>
</organism>
<dbReference type="InterPro" id="IPR036249">
    <property type="entry name" value="Thioredoxin-like_sf"/>
</dbReference>
<dbReference type="PROSITE" id="PS51352">
    <property type="entry name" value="THIOREDOXIN_2"/>
    <property type="match status" value="1"/>
</dbReference>
<protein>
    <submittedName>
        <fullName evidence="2">TlpA family protein disulfide reductase</fullName>
    </submittedName>
</protein>
<dbReference type="InterPro" id="IPR013766">
    <property type="entry name" value="Thioredoxin_domain"/>
</dbReference>
<proteinExistence type="predicted"/>
<dbReference type="Proteomes" id="UP000643701">
    <property type="component" value="Unassembled WGS sequence"/>
</dbReference>
<evidence type="ECO:0000259" key="1">
    <source>
        <dbReference type="PROSITE" id="PS51352"/>
    </source>
</evidence>
<reference evidence="2" key="1">
    <citation type="submission" date="2020-03" db="EMBL/GenBank/DDBJ databases">
        <title>Psychroflexus Maritimus sp. nov., isolate from marine sediment.</title>
        <authorList>
            <person name="Zhong Y.-L."/>
        </authorList>
    </citation>
    <scope>NUCLEOTIDE SEQUENCE</scope>
    <source>
        <strain evidence="2">C1</strain>
    </source>
</reference>